<sequence length="155" mass="16727">MDSYRNYGCGRGRGMNPRGANSCYPCSGTGRCVMPGDTMCRKPSTPDCGCGDKPFMPDCGCGNKPSMSDCGCGNKPSMPDCGCKEMPMKSDCGCASIPRRNNCRCGDPNEHMRHMPVGMGYVPMQKWEEMYDPATALCQGTAFPSLNLIFCGKRG</sequence>
<evidence type="ECO:0000313" key="2">
    <source>
        <dbReference type="Proteomes" id="UP001198495"/>
    </source>
</evidence>
<gene>
    <name evidence="1" type="ORF">LKD28_09540</name>
</gene>
<protein>
    <submittedName>
        <fullName evidence="1">Spore coat associated protein CotJA</fullName>
    </submittedName>
</protein>
<accession>A0ABS8FSC5</accession>
<dbReference type="Pfam" id="PF11007">
    <property type="entry name" value="CotJA"/>
    <property type="match status" value="1"/>
</dbReference>
<dbReference type="RefSeq" id="WP_227573359.1">
    <property type="nucleotide sequence ID" value="NZ_JAJEQT010000007.1"/>
</dbReference>
<organism evidence="1 2">
    <name type="scientific">Coprococcus hominis</name>
    <name type="common">ex Arizal et al. 2022</name>
    <dbReference type="NCBI Taxonomy" id="2881262"/>
    <lineage>
        <taxon>Bacteria</taxon>
        <taxon>Bacillati</taxon>
        <taxon>Bacillota</taxon>
        <taxon>Clostridia</taxon>
        <taxon>Lachnospirales</taxon>
        <taxon>Lachnospiraceae</taxon>
        <taxon>Coprococcus</taxon>
    </lineage>
</organism>
<evidence type="ECO:0000313" key="1">
    <source>
        <dbReference type="EMBL" id="MCC2219277.1"/>
    </source>
</evidence>
<dbReference type="InterPro" id="IPR020256">
    <property type="entry name" value="Spore_coat_CotJA"/>
</dbReference>
<comment type="caution">
    <text evidence="1">The sequence shown here is derived from an EMBL/GenBank/DDBJ whole genome shotgun (WGS) entry which is preliminary data.</text>
</comment>
<dbReference type="EMBL" id="JAJEQT010000007">
    <property type="protein sequence ID" value="MCC2219277.1"/>
    <property type="molecule type" value="Genomic_DNA"/>
</dbReference>
<name>A0ABS8FSC5_9FIRM</name>
<proteinExistence type="predicted"/>
<keyword evidence="2" id="KW-1185">Reference proteome</keyword>
<dbReference type="Proteomes" id="UP001198495">
    <property type="component" value="Unassembled WGS sequence"/>
</dbReference>
<reference evidence="1 2" key="1">
    <citation type="submission" date="2021-10" db="EMBL/GenBank/DDBJ databases">
        <title>Anaerobic single-cell dispensing facilitates the cultivation of human gut bacteria.</title>
        <authorList>
            <person name="Afrizal A."/>
        </authorList>
    </citation>
    <scope>NUCLEOTIDE SEQUENCE [LARGE SCALE GENOMIC DNA]</scope>
    <source>
        <strain evidence="1 2">CLA-AA-H212</strain>
    </source>
</reference>